<dbReference type="InterPro" id="IPR023192">
    <property type="entry name" value="TGS-like_dom_sf"/>
</dbReference>
<dbReference type="InterPro" id="IPR013029">
    <property type="entry name" value="YchF_C"/>
</dbReference>
<dbReference type="GO" id="GO:0005524">
    <property type="term" value="F:ATP binding"/>
    <property type="evidence" value="ECO:0007669"/>
    <property type="project" value="UniProtKB-UniRule"/>
</dbReference>
<dbReference type="EMBL" id="MHJU01000011">
    <property type="protein sequence ID" value="OGY73524.1"/>
    <property type="molecule type" value="Genomic_DNA"/>
</dbReference>
<comment type="similarity">
    <text evidence="5">Belongs to the TRAFAC class OBG-HflX-like GTPase superfamily. OBG GTPase family. YchF/OLA1 subfamily.</text>
</comment>
<keyword evidence="1" id="KW-0479">Metal-binding</keyword>
<proteinExistence type="inferred from homology"/>
<evidence type="ECO:0000256" key="4">
    <source>
        <dbReference type="ARBA" id="ARBA00022842"/>
    </source>
</evidence>
<dbReference type="InterPro" id="IPR006073">
    <property type="entry name" value="GTP-bd"/>
</dbReference>
<protein>
    <recommendedName>
        <fullName evidence="5">Ribosome-binding ATPase YchF</fullName>
    </recommendedName>
</protein>
<dbReference type="AlphaFoldDB" id="A0A1G2A9J1"/>
<evidence type="ECO:0000256" key="2">
    <source>
        <dbReference type="ARBA" id="ARBA00022741"/>
    </source>
</evidence>
<evidence type="ECO:0000256" key="5">
    <source>
        <dbReference type="HAMAP-Rule" id="MF_00944"/>
    </source>
</evidence>
<dbReference type="PANTHER" id="PTHR23305:SF18">
    <property type="entry name" value="OBG-TYPE G DOMAIN-CONTAINING PROTEIN"/>
    <property type="match status" value="1"/>
</dbReference>
<dbReference type="GO" id="GO:0005737">
    <property type="term" value="C:cytoplasm"/>
    <property type="evidence" value="ECO:0007669"/>
    <property type="project" value="TreeGrafter"/>
</dbReference>
<dbReference type="GO" id="GO:0005525">
    <property type="term" value="F:GTP binding"/>
    <property type="evidence" value="ECO:0007669"/>
    <property type="project" value="InterPro"/>
</dbReference>
<gene>
    <name evidence="5" type="primary">ychF</name>
    <name evidence="7" type="ORF">A3H61_03215</name>
</gene>
<evidence type="ECO:0000313" key="7">
    <source>
        <dbReference type="EMBL" id="OGY73524.1"/>
    </source>
</evidence>
<evidence type="ECO:0000259" key="6">
    <source>
        <dbReference type="PROSITE" id="PS51710"/>
    </source>
</evidence>
<dbReference type="FunFam" id="1.10.150.300:FF:000001">
    <property type="entry name" value="Ribosome-binding ATPase YchF"/>
    <property type="match status" value="1"/>
</dbReference>
<dbReference type="FunFam" id="3.10.20.30:FF:000001">
    <property type="entry name" value="Ribosome-binding ATPase YchF"/>
    <property type="match status" value="1"/>
</dbReference>
<dbReference type="Pfam" id="PF01926">
    <property type="entry name" value="MMR_HSR1"/>
    <property type="match status" value="1"/>
</dbReference>
<dbReference type="PIRSF" id="PIRSF006641">
    <property type="entry name" value="CHP00092"/>
    <property type="match status" value="1"/>
</dbReference>
<dbReference type="InterPro" id="IPR004396">
    <property type="entry name" value="ATPase_YchF/OLA1"/>
</dbReference>
<dbReference type="NCBIfam" id="TIGR00092">
    <property type="entry name" value="redox-regulated ATPase YchF"/>
    <property type="match status" value="1"/>
</dbReference>
<accession>A0A1G2A9J1</accession>
<dbReference type="PROSITE" id="PS51710">
    <property type="entry name" value="G_OBG"/>
    <property type="match status" value="1"/>
</dbReference>
<evidence type="ECO:0000313" key="8">
    <source>
        <dbReference type="Proteomes" id="UP000178315"/>
    </source>
</evidence>
<dbReference type="Proteomes" id="UP000178315">
    <property type="component" value="Unassembled WGS sequence"/>
</dbReference>
<dbReference type="SUPFAM" id="SSF52540">
    <property type="entry name" value="P-loop containing nucleoside triphosphate hydrolases"/>
    <property type="match status" value="1"/>
</dbReference>
<evidence type="ECO:0000256" key="3">
    <source>
        <dbReference type="ARBA" id="ARBA00022840"/>
    </source>
</evidence>
<dbReference type="PANTHER" id="PTHR23305">
    <property type="entry name" value="OBG GTPASE FAMILY"/>
    <property type="match status" value="1"/>
</dbReference>
<name>A0A1G2A9J1_9BACT</name>
<dbReference type="Pfam" id="PF06071">
    <property type="entry name" value="YchF-GTPase_C"/>
    <property type="match status" value="1"/>
</dbReference>
<feature type="binding site" evidence="5">
    <location>
        <begin position="10"/>
        <end position="15"/>
    </location>
    <ligand>
        <name>ATP</name>
        <dbReference type="ChEBI" id="CHEBI:30616"/>
    </ligand>
</feature>
<reference evidence="7 8" key="1">
    <citation type="journal article" date="2016" name="Nat. Commun.">
        <title>Thousands of microbial genomes shed light on interconnected biogeochemical processes in an aquifer system.</title>
        <authorList>
            <person name="Anantharaman K."/>
            <person name="Brown C.T."/>
            <person name="Hug L.A."/>
            <person name="Sharon I."/>
            <person name="Castelle C.J."/>
            <person name="Probst A.J."/>
            <person name="Thomas B.C."/>
            <person name="Singh A."/>
            <person name="Wilkins M.J."/>
            <person name="Karaoz U."/>
            <person name="Brodie E.L."/>
            <person name="Williams K.H."/>
            <person name="Hubbard S.S."/>
            <person name="Banfield J.F."/>
        </authorList>
    </citation>
    <scope>NUCLEOTIDE SEQUENCE [LARGE SCALE GENOMIC DNA]</scope>
</reference>
<keyword evidence="2 5" id="KW-0547">Nucleotide-binding</keyword>
<dbReference type="GO" id="GO:0043023">
    <property type="term" value="F:ribosomal large subunit binding"/>
    <property type="evidence" value="ECO:0007669"/>
    <property type="project" value="UniProtKB-UniRule"/>
</dbReference>
<organism evidence="7 8">
    <name type="scientific">Candidatus Jacksonbacteria bacterium RIFCSPLOWO2_02_FULL_44_20</name>
    <dbReference type="NCBI Taxonomy" id="1798460"/>
    <lineage>
        <taxon>Bacteria</taxon>
        <taxon>Candidatus Jacksoniibacteriota</taxon>
    </lineage>
</organism>
<sequence>MKIGIVGLPNVGKSSLFTALTKKEVPRENYPFCTIEPNVGVTAVPDPRLSELARVSHSKKIIPTVIEFVDIAGLVKGAHEGEGLGNTFLSHIKEVDAIAHVVRAFEAENVVHVSGRINPKEDSETILLELIMSDLDVIEKRIRTLESEKRSGVKEAAALIALLQKLDATLKQGKTASDASLTKDERALVKQLNLFTAKPMLYVLNTDDSSKTSSAIIEKYRLPIPRESTIILNIQEEVELAGVADKELNDYLTALSRTETGLDTFIRASYAILGLITFFTSGEKETRAWTIKNGALAPESAGKIHSDIELGFIRAEVVNWRDFISENGWNGAKEKGLVRIEGKEYAMKDGDVCYFRFSV</sequence>
<comment type="function">
    <text evidence="5">ATPase that binds to both the 70S ribosome and the 50S ribosomal subunit in a nucleotide-independent manner.</text>
</comment>
<dbReference type="InterPro" id="IPR012675">
    <property type="entry name" value="Beta-grasp_dom_sf"/>
</dbReference>
<dbReference type="InterPro" id="IPR027417">
    <property type="entry name" value="P-loop_NTPase"/>
</dbReference>
<evidence type="ECO:0000256" key="1">
    <source>
        <dbReference type="ARBA" id="ARBA00022723"/>
    </source>
</evidence>
<dbReference type="SUPFAM" id="SSF81271">
    <property type="entry name" value="TGS-like"/>
    <property type="match status" value="1"/>
</dbReference>
<dbReference type="InterPro" id="IPR031167">
    <property type="entry name" value="G_OBG"/>
</dbReference>
<dbReference type="PRINTS" id="PR00326">
    <property type="entry name" value="GTP1OBG"/>
</dbReference>
<dbReference type="InterPro" id="IPR012676">
    <property type="entry name" value="TGS-like"/>
</dbReference>
<dbReference type="CDD" id="cd04867">
    <property type="entry name" value="TGS_YchF_OLA1"/>
    <property type="match status" value="1"/>
</dbReference>
<comment type="caution">
    <text evidence="7">The sequence shown here is derived from an EMBL/GenBank/DDBJ whole genome shotgun (WGS) entry which is preliminary data.</text>
</comment>
<dbReference type="GO" id="GO:0046872">
    <property type="term" value="F:metal ion binding"/>
    <property type="evidence" value="ECO:0007669"/>
    <property type="project" value="UniProtKB-KW"/>
</dbReference>
<keyword evidence="3 5" id="KW-0067">ATP-binding</keyword>
<dbReference type="CDD" id="cd01900">
    <property type="entry name" value="YchF"/>
    <property type="match status" value="1"/>
</dbReference>
<dbReference type="GO" id="GO:0016887">
    <property type="term" value="F:ATP hydrolysis activity"/>
    <property type="evidence" value="ECO:0007669"/>
    <property type="project" value="UniProtKB-UniRule"/>
</dbReference>
<dbReference type="InterPro" id="IPR041706">
    <property type="entry name" value="YchF_N"/>
</dbReference>
<keyword evidence="4" id="KW-0460">Magnesium</keyword>
<dbReference type="Gene3D" id="3.10.20.30">
    <property type="match status" value="1"/>
</dbReference>
<dbReference type="Gene3D" id="1.10.150.300">
    <property type="entry name" value="TGS-like domain"/>
    <property type="match status" value="1"/>
</dbReference>
<dbReference type="Gene3D" id="3.40.50.300">
    <property type="entry name" value="P-loop containing nucleotide triphosphate hydrolases"/>
    <property type="match status" value="1"/>
</dbReference>
<feature type="domain" description="OBG-type G" evidence="6">
    <location>
        <begin position="1"/>
        <end position="260"/>
    </location>
</feature>
<dbReference type="HAMAP" id="MF_00944">
    <property type="entry name" value="YchF_OLA1_ATPase"/>
    <property type="match status" value="1"/>
</dbReference>